<name>A0ABD5ZXH1_9EURY</name>
<evidence type="ECO:0000313" key="3">
    <source>
        <dbReference type="Proteomes" id="UP001596434"/>
    </source>
</evidence>
<protein>
    <recommendedName>
        <fullName evidence="4">Small CPxCG-related zinc finger protein</fullName>
    </recommendedName>
</protein>
<dbReference type="RefSeq" id="WP_379703146.1">
    <property type="nucleotide sequence ID" value="NZ_JBHTAT010000001.1"/>
</dbReference>
<dbReference type="AlphaFoldDB" id="A0ABD5ZXH1"/>
<accession>A0ABD5ZXH1</accession>
<keyword evidence="3" id="KW-1185">Reference proteome</keyword>
<reference evidence="2 3" key="1">
    <citation type="journal article" date="2019" name="Int. J. Syst. Evol. Microbiol.">
        <title>The Global Catalogue of Microorganisms (GCM) 10K type strain sequencing project: providing services to taxonomists for standard genome sequencing and annotation.</title>
        <authorList>
            <consortium name="The Broad Institute Genomics Platform"/>
            <consortium name="The Broad Institute Genome Sequencing Center for Infectious Disease"/>
            <person name="Wu L."/>
            <person name="Ma J."/>
        </authorList>
    </citation>
    <scope>NUCLEOTIDE SEQUENCE [LARGE SCALE GENOMIC DNA]</scope>
    <source>
        <strain evidence="2 3">GX21</strain>
    </source>
</reference>
<evidence type="ECO:0000313" key="2">
    <source>
        <dbReference type="EMBL" id="MFC7254946.1"/>
    </source>
</evidence>
<evidence type="ECO:0000256" key="1">
    <source>
        <dbReference type="SAM" id="MobiDB-lite"/>
    </source>
</evidence>
<comment type="caution">
    <text evidence="2">The sequence shown here is derived from an EMBL/GenBank/DDBJ whole genome shotgun (WGS) entry which is preliminary data.</text>
</comment>
<feature type="region of interest" description="Disordered" evidence="1">
    <location>
        <begin position="1"/>
        <end position="22"/>
    </location>
</feature>
<organism evidence="2 3">
    <name type="scientific">Haloplanus litoreus</name>
    <dbReference type="NCBI Taxonomy" id="767515"/>
    <lineage>
        <taxon>Archaea</taxon>
        <taxon>Methanobacteriati</taxon>
        <taxon>Methanobacteriota</taxon>
        <taxon>Stenosarchaea group</taxon>
        <taxon>Halobacteria</taxon>
        <taxon>Halobacteriales</taxon>
        <taxon>Haloferacaceae</taxon>
        <taxon>Haloplanus</taxon>
    </lineage>
</organism>
<evidence type="ECO:0008006" key="4">
    <source>
        <dbReference type="Google" id="ProtNLM"/>
    </source>
</evidence>
<proteinExistence type="predicted"/>
<dbReference type="Proteomes" id="UP001596434">
    <property type="component" value="Unassembled WGS sequence"/>
</dbReference>
<gene>
    <name evidence="2" type="ORF">ACFQKE_06505</name>
</gene>
<dbReference type="EMBL" id="JBHTAT010000001">
    <property type="protein sequence ID" value="MFC7254946.1"/>
    <property type="molecule type" value="Genomic_DNA"/>
</dbReference>
<sequence length="64" mass="6961">MSHTTLEDGDDGDASDSGRPATVYCPECGTRASAEWSFYRRCETSLDDAEPDDTKLTVRNDGEG</sequence>